<proteinExistence type="predicted"/>
<feature type="region of interest" description="Disordered" evidence="1">
    <location>
        <begin position="52"/>
        <end position="79"/>
    </location>
</feature>
<organism evidence="2 3">
    <name type="scientific">Shinella yambaruensis</name>
    <dbReference type="NCBI Taxonomy" id="415996"/>
    <lineage>
        <taxon>Bacteria</taxon>
        <taxon>Pseudomonadati</taxon>
        <taxon>Pseudomonadota</taxon>
        <taxon>Alphaproteobacteria</taxon>
        <taxon>Hyphomicrobiales</taxon>
        <taxon>Rhizobiaceae</taxon>
        <taxon>Shinella</taxon>
    </lineage>
</organism>
<evidence type="ECO:0000313" key="3">
    <source>
        <dbReference type="Proteomes" id="UP001156702"/>
    </source>
</evidence>
<sequence length="127" mass="13500">MNARAKANVGGSDSLADADIRATVGGHDGLAAGVGATVGGRGLVDADVDVSLGDDDAFTRPDRRDPRTPGDDDRWRTDPDDRTVVREFSRLSGGERMQLIKRCRGVTSDGYDAALVKLCRLLETAAR</sequence>
<dbReference type="Proteomes" id="UP001156702">
    <property type="component" value="Unassembled WGS sequence"/>
</dbReference>
<gene>
    <name evidence="2" type="ORF">GCM10007923_42400</name>
</gene>
<feature type="compositionally biased region" description="Basic and acidic residues" evidence="1">
    <location>
        <begin position="57"/>
        <end position="79"/>
    </location>
</feature>
<accession>A0ABQ5ZLU3</accession>
<reference evidence="3" key="1">
    <citation type="journal article" date="2019" name="Int. J. Syst. Evol. Microbiol.">
        <title>The Global Catalogue of Microorganisms (GCM) 10K type strain sequencing project: providing services to taxonomists for standard genome sequencing and annotation.</title>
        <authorList>
            <consortium name="The Broad Institute Genomics Platform"/>
            <consortium name="The Broad Institute Genome Sequencing Center for Infectious Disease"/>
            <person name="Wu L."/>
            <person name="Ma J."/>
        </authorList>
    </citation>
    <scope>NUCLEOTIDE SEQUENCE [LARGE SCALE GENOMIC DNA]</scope>
    <source>
        <strain evidence="3">NBRC 102122</strain>
    </source>
</reference>
<protein>
    <submittedName>
        <fullName evidence="2">Uncharacterized protein</fullName>
    </submittedName>
</protein>
<comment type="caution">
    <text evidence="2">The sequence shown here is derived from an EMBL/GenBank/DDBJ whole genome shotgun (WGS) entry which is preliminary data.</text>
</comment>
<dbReference type="EMBL" id="BSOP01000036">
    <property type="protein sequence ID" value="GLR53025.1"/>
    <property type="molecule type" value="Genomic_DNA"/>
</dbReference>
<name>A0ABQ5ZLU3_9HYPH</name>
<keyword evidence="3" id="KW-1185">Reference proteome</keyword>
<evidence type="ECO:0000313" key="2">
    <source>
        <dbReference type="EMBL" id="GLR53025.1"/>
    </source>
</evidence>
<evidence type="ECO:0000256" key="1">
    <source>
        <dbReference type="SAM" id="MobiDB-lite"/>
    </source>
</evidence>